<evidence type="ECO:0000313" key="3">
    <source>
        <dbReference type="Proteomes" id="UP000199111"/>
    </source>
</evidence>
<dbReference type="InterPro" id="IPR025339">
    <property type="entry name" value="DUF4245"/>
</dbReference>
<accession>A0A1I3X1X2</accession>
<feature type="transmembrane region" description="Helical" evidence="1">
    <location>
        <begin position="6"/>
        <end position="29"/>
    </location>
</feature>
<gene>
    <name evidence="2" type="ORF">SAMN05216275_1187</name>
</gene>
<protein>
    <recommendedName>
        <fullName evidence="4">DUF4245 domain-containing protein</fullName>
    </recommendedName>
</protein>
<keyword evidence="3" id="KW-1185">Reference proteome</keyword>
<dbReference type="Proteomes" id="UP000199111">
    <property type="component" value="Unassembled WGS sequence"/>
</dbReference>
<evidence type="ECO:0000256" key="1">
    <source>
        <dbReference type="SAM" id="Phobius"/>
    </source>
</evidence>
<evidence type="ECO:0000313" key="2">
    <source>
        <dbReference type="EMBL" id="SFK13167.1"/>
    </source>
</evidence>
<sequence>MERFTQGFYGYAVAMLVCLAGVGVFLLVTPQSRTEHLPKVDFSIDVANMRRDAPYEVWSPEPAPAGWVPTSSRMTKEKGAVTWKLGFATAKRPEAATRSHAMLVQSDEKPAAEFANRMANTSEVTGSVQINGETWEQRLRKDKDQRSLVRLLPDVTVVVTGTAPWEELSALAGSLKQQVKAAS</sequence>
<organism evidence="2 3">
    <name type="scientific">Streptosporangium canum</name>
    <dbReference type="NCBI Taxonomy" id="324952"/>
    <lineage>
        <taxon>Bacteria</taxon>
        <taxon>Bacillati</taxon>
        <taxon>Actinomycetota</taxon>
        <taxon>Actinomycetes</taxon>
        <taxon>Streptosporangiales</taxon>
        <taxon>Streptosporangiaceae</taxon>
        <taxon>Streptosporangium</taxon>
    </lineage>
</organism>
<name>A0A1I3X1X2_9ACTN</name>
<evidence type="ECO:0008006" key="4">
    <source>
        <dbReference type="Google" id="ProtNLM"/>
    </source>
</evidence>
<keyword evidence="1" id="KW-0812">Transmembrane</keyword>
<reference evidence="3" key="1">
    <citation type="submission" date="2016-10" db="EMBL/GenBank/DDBJ databases">
        <authorList>
            <person name="Varghese N."/>
            <person name="Submissions S."/>
        </authorList>
    </citation>
    <scope>NUCLEOTIDE SEQUENCE [LARGE SCALE GENOMIC DNA]</scope>
    <source>
        <strain evidence="3">CGMCC 4.2126</strain>
    </source>
</reference>
<keyword evidence="1" id="KW-0472">Membrane</keyword>
<dbReference type="RefSeq" id="WP_093889281.1">
    <property type="nucleotide sequence ID" value="NZ_FOQY01000018.1"/>
</dbReference>
<dbReference type="GeneID" id="96300576"/>
<dbReference type="EMBL" id="FOQY01000018">
    <property type="protein sequence ID" value="SFK13167.1"/>
    <property type="molecule type" value="Genomic_DNA"/>
</dbReference>
<dbReference type="Pfam" id="PF14030">
    <property type="entry name" value="DUF4245"/>
    <property type="match status" value="1"/>
</dbReference>
<proteinExistence type="predicted"/>
<keyword evidence="1" id="KW-1133">Transmembrane helix</keyword>
<dbReference type="AlphaFoldDB" id="A0A1I3X1X2"/>